<dbReference type="EMBL" id="BATB01000041">
    <property type="protein sequence ID" value="GAD56589.1"/>
    <property type="molecule type" value="Genomic_DNA"/>
</dbReference>
<evidence type="ECO:0000313" key="1">
    <source>
        <dbReference type="EMBL" id="GAD56589.1"/>
    </source>
</evidence>
<sequence>MTDQTLSHDLAEYAARTRPAFDLLFSIEKGLPAQARRLTGWFAQGLSHSPEAVREAALAVALRDMVTVRNARLSFQAMPAQWGCRPVAVIAGDLGGAVLSGCAVVDLLRLVGRHEADMALSLIRDVQQTEARQRAQIAAALQRG</sequence>
<keyword evidence="2" id="KW-1185">Reference proteome</keyword>
<dbReference type="RefSeq" id="WP_021694690.1">
    <property type="nucleotide sequence ID" value="NZ_BATB01000041.1"/>
</dbReference>
<dbReference type="Proteomes" id="UP000016566">
    <property type="component" value="Unassembled WGS sequence"/>
</dbReference>
<name>U3AFX4_9RHOB</name>
<evidence type="ECO:0000313" key="2">
    <source>
        <dbReference type="Proteomes" id="UP000016566"/>
    </source>
</evidence>
<gene>
    <name evidence="1" type="ORF">MBELCI_2641</name>
</gene>
<organism evidence="1 2">
    <name type="scientific">Limimaricola cinnabarinus LL-001</name>
    <dbReference type="NCBI Taxonomy" id="1337093"/>
    <lineage>
        <taxon>Bacteria</taxon>
        <taxon>Pseudomonadati</taxon>
        <taxon>Pseudomonadota</taxon>
        <taxon>Alphaproteobacteria</taxon>
        <taxon>Rhodobacterales</taxon>
        <taxon>Paracoccaceae</taxon>
        <taxon>Limimaricola</taxon>
    </lineage>
</organism>
<accession>U3AFX4</accession>
<proteinExistence type="predicted"/>
<protein>
    <submittedName>
        <fullName evidence="1">Uncharacterized protein</fullName>
    </submittedName>
</protein>
<comment type="caution">
    <text evidence="1">The sequence shown here is derived from an EMBL/GenBank/DDBJ whole genome shotgun (WGS) entry which is preliminary data.</text>
</comment>
<reference evidence="1" key="1">
    <citation type="journal article" date="2013" name="Genome Announc.">
        <title>Draft Genome Sequence of Loktanella cinnabarina LL-001T, Isolated from Deep-Sea Floor Sediment.</title>
        <authorList>
            <person name="Nishi S."/>
            <person name="Tsubouchi T."/>
            <person name="Takaki Y."/>
            <person name="Koyanagi R."/>
            <person name="Satoh N."/>
            <person name="Maruyama T."/>
            <person name="Hatada Y."/>
        </authorList>
    </citation>
    <scope>NUCLEOTIDE SEQUENCE [LARGE SCALE GENOMIC DNA]</scope>
    <source>
        <strain evidence="1">LL-001</strain>
    </source>
</reference>
<dbReference type="AlphaFoldDB" id="U3AFX4"/>